<organism evidence="1 2">
    <name type="scientific">Syntrophomonas wolfei</name>
    <dbReference type="NCBI Taxonomy" id="863"/>
    <lineage>
        <taxon>Bacteria</taxon>
        <taxon>Bacillati</taxon>
        <taxon>Bacillota</taxon>
        <taxon>Clostridia</taxon>
        <taxon>Eubacteriales</taxon>
        <taxon>Syntrophomonadaceae</taxon>
        <taxon>Syntrophomonas</taxon>
    </lineage>
</organism>
<comment type="caution">
    <text evidence="1">The sequence shown here is derived from an EMBL/GenBank/DDBJ whole genome shotgun (WGS) entry which is preliminary data.</text>
</comment>
<gene>
    <name evidence="1" type="ORF">DDZ44_02210</name>
</gene>
<dbReference type="Gene3D" id="1.20.120.140">
    <property type="entry name" value="Signal recognition particle SRP54, nucleotide-binding domain"/>
    <property type="match status" value="1"/>
</dbReference>
<protein>
    <submittedName>
        <fullName evidence="1">Signal recognition particle-docking protein FtsY</fullName>
    </submittedName>
</protein>
<proteinExistence type="predicted"/>
<reference evidence="1 2" key="1">
    <citation type="journal article" date="2018" name="Nat. Biotechnol.">
        <title>A standardized bacterial taxonomy based on genome phylogeny substantially revises the tree of life.</title>
        <authorList>
            <person name="Parks D.H."/>
            <person name="Chuvochina M."/>
            <person name="Waite D.W."/>
            <person name="Rinke C."/>
            <person name="Skarshewski A."/>
            <person name="Chaumeil P.A."/>
            <person name="Hugenholtz P."/>
        </authorList>
    </citation>
    <scope>NUCLEOTIDE SEQUENCE [LARGE SCALE GENOMIC DNA]</scope>
    <source>
        <strain evidence="1">UBA10948</strain>
    </source>
</reference>
<dbReference type="Proteomes" id="UP000263273">
    <property type="component" value="Unassembled WGS sequence"/>
</dbReference>
<evidence type="ECO:0000313" key="2">
    <source>
        <dbReference type="Proteomes" id="UP000263273"/>
    </source>
</evidence>
<dbReference type="InterPro" id="IPR036225">
    <property type="entry name" value="SRP/SRP_N"/>
</dbReference>
<dbReference type="AlphaFoldDB" id="A0A354YTN9"/>
<evidence type="ECO:0000313" key="1">
    <source>
        <dbReference type="EMBL" id="HBK52738.1"/>
    </source>
</evidence>
<feature type="non-terminal residue" evidence="1">
    <location>
        <position position="50"/>
    </location>
</feature>
<dbReference type="SUPFAM" id="SSF47364">
    <property type="entry name" value="Domain of the SRP/SRP receptor G-proteins"/>
    <property type="match status" value="1"/>
</dbReference>
<name>A0A354YTN9_9FIRM</name>
<sequence>MQEVEKKKDRPKLFAKFKQSLTKTRSNINDKITALVKSNKKLDDDFWEEL</sequence>
<dbReference type="EMBL" id="DNZF01000046">
    <property type="protein sequence ID" value="HBK52738.1"/>
    <property type="molecule type" value="Genomic_DNA"/>
</dbReference>
<dbReference type="InterPro" id="IPR042101">
    <property type="entry name" value="SRP54_N_sf"/>
</dbReference>
<accession>A0A354YTN9</accession>